<dbReference type="RefSeq" id="XP_062739505.1">
    <property type="nucleotide sequence ID" value="XM_062884315.1"/>
</dbReference>
<comment type="caution">
    <text evidence="1">The sequence shown here is derived from an EMBL/GenBank/DDBJ whole genome shotgun (WGS) entry which is preliminary data.</text>
</comment>
<protein>
    <submittedName>
        <fullName evidence="1">Uncharacterized protein</fullName>
    </submittedName>
</protein>
<dbReference type="GeneID" id="87904144"/>
<sequence>MCAICDPSKQASASTHLVTHSNLSLFAPGVLLLGSFSGEACDPLPFGVYAERQDVAVKAAGPPALAMCGRTAVQLFVSTLEKRPMSGTEPVSSPASCPVPVLAIISKPTSASMQSLLASPNRTTRRRPDLFIAVTMLSWLPGSPN</sequence>
<dbReference type="Proteomes" id="UP001323405">
    <property type="component" value="Unassembled WGS sequence"/>
</dbReference>
<organism evidence="1 2">
    <name type="scientific">Podospora pseudocomata</name>
    <dbReference type="NCBI Taxonomy" id="2093779"/>
    <lineage>
        <taxon>Eukaryota</taxon>
        <taxon>Fungi</taxon>
        <taxon>Dikarya</taxon>
        <taxon>Ascomycota</taxon>
        <taxon>Pezizomycotina</taxon>
        <taxon>Sordariomycetes</taxon>
        <taxon>Sordariomycetidae</taxon>
        <taxon>Sordariales</taxon>
        <taxon>Podosporaceae</taxon>
        <taxon>Podospora</taxon>
    </lineage>
</organism>
<keyword evidence="2" id="KW-1185">Reference proteome</keyword>
<evidence type="ECO:0000313" key="2">
    <source>
        <dbReference type="Proteomes" id="UP001323405"/>
    </source>
</evidence>
<evidence type="ECO:0000313" key="1">
    <source>
        <dbReference type="EMBL" id="KAK4650530.1"/>
    </source>
</evidence>
<dbReference type="EMBL" id="JAFFHA010000009">
    <property type="protein sequence ID" value="KAK4650530.1"/>
    <property type="molecule type" value="Genomic_DNA"/>
</dbReference>
<reference evidence="1 2" key="1">
    <citation type="journal article" date="2023" name="bioRxiv">
        <title>High-quality genome assemblies of four members of thePodospora anserinaspecies complex.</title>
        <authorList>
            <person name="Ament-Velasquez S.L."/>
            <person name="Vogan A.A."/>
            <person name="Wallerman O."/>
            <person name="Hartmann F."/>
            <person name="Gautier V."/>
            <person name="Silar P."/>
            <person name="Giraud T."/>
            <person name="Johannesson H."/>
        </authorList>
    </citation>
    <scope>NUCLEOTIDE SEQUENCE [LARGE SCALE GENOMIC DNA]</scope>
    <source>
        <strain evidence="1 2">CBS 415.72m</strain>
    </source>
</reference>
<gene>
    <name evidence="1" type="ORF">QC762_0110950</name>
</gene>
<proteinExistence type="predicted"/>
<name>A0ABR0G479_9PEZI</name>
<accession>A0ABR0G479</accession>